<dbReference type="PROSITE" id="PS51257">
    <property type="entry name" value="PROKAR_LIPOPROTEIN"/>
    <property type="match status" value="1"/>
</dbReference>
<dbReference type="InterPro" id="IPR025394">
    <property type="entry name" value="DUF4127"/>
</dbReference>
<dbReference type="RefSeq" id="WP_216558869.1">
    <property type="nucleotide sequence ID" value="NZ_JAHLQN010000001.1"/>
</dbReference>
<accession>A0ABS6F6W4</accession>
<protein>
    <submittedName>
        <fullName evidence="1">DUF4127 family protein</fullName>
    </submittedName>
</protein>
<dbReference type="Proteomes" id="UP000787672">
    <property type="component" value="Unassembled WGS sequence"/>
</dbReference>
<proteinExistence type="predicted"/>
<evidence type="ECO:0000313" key="2">
    <source>
        <dbReference type="Proteomes" id="UP000787672"/>
    </source>
</evidence>
<dbReference type="Pfam" id="PF13552">
    <property type="entry name" value="DUF4127"/>
    <property type="match status" value="1"/>
</dbReference>
<name>A0ABS6F6W4_9FIRM</name>
<comment type="caution">
    <text evidence="1">The sequence shown here is derived from an EMBL/GenBank/DDBJ whole genome shotgun (WGS) entry which is preliminary data.</text>
</comment>
<reference evidence="1 2" key="1">
    <citation type="submission" date="2021-06" db="EMBL/GenBank/DDBJ databases">
        <authorList>
            <person name="Sun Q."/>
            <person name="Li D."/>
        </authorList>
    </citation>
    <scope>NUCLEOTIDE SEQUENCE [LARGE SCALE GENOMIC DNA]</scope>
    <source>
        <strain evidence="1 2">MSJ-2</strain>
    </source>
</reference>
<organism evidence="1 2">
    <name type="scientific">Dysosmobacter acutus</name>
    <dbReference type="NCBI Taxonomy" id="2841504"/>
    <lineage>
        <taxon>Bacteria</taxon>
        <taxon>Bacillati</taxon>
        <taxon>Bacillota</taxon>
        <taxon>Clostridia</taxon>
        <taxon>Eubacteriales</taxon>
        <taxon>Oscillospiraceae</taxon>
        <taxon>Dysosmobacter</taxon>
    </lineage>
</organism>
<keyword evidence="2" id="KW-1185">Reference proteome</keyword>
<evidence type="ECO:0000313" key="1">
    <source>
        <dbReference type="EMBL" id="MBU5626026.1"/>
    </source>
</evidence>
<gene>
    <name evidence="1" type="ORF">KQI82_03605</name>
</gene>
<dbReference type="EMBL" id="JAHLQN010000001">
    <property type="protein sequence ID" value="MBU5626026.1"/>
    <property type="molecule type" value="Genomic_DNA"/>
</dbReference>
<sequence length="585" mass="63431">MKKLLCLLLTLLLAGCGGEPLSYPDETPSAGTVAYVPLDDRPVNSDRAVYLAQSLGYEILLPDQDLYHTCLDGQERNRSGTGYGDRGALWQWVAEQDAAGCDLFILSLDQLLSGGLVSSRSMTGYDPILFSDGTTLSEEEAVERFLLPLCADSANRIYLLDTVMRLAPTVGYDGFDLAGYEALRSYGMAERPALSGRLLTIDNIVDTYPLSAQSGTVPIPDGLREGAVEDYLKARERKLRLIAFVLDATEEKENVRFLIGVDDSAPSASIQTNELSFLRQAVEGRGAVLSGADEIGMLSLCRMYEDVTYKGRLPAVRVRYFGGSEESASSDYDHQPLTQIVDAHLDYLGLAQVPDDSADLQVLVLTAPADASRSGSYCSELIRALRENEKNGVPTALMDAAKNAYGTSFQSKLVKEANLGSLLGYAGFYDLANATGITLANAVARWLCLSLGDSRSAAQEKAFVRTLTDSLIKDICYKNDAKIAITQYVKGELGGDPDNFAKTGTDLDAVLPQLNSYLDGACADLILNLNHSNLITSLSPYETAGLRGIGIGAVTLPWQRVFELRMELSVGTFVAPHRKVLFFYT</sequence>